<organism evidence="1 2">
    <name type="scientific">Aggregatimonas sangjinii</name>
    <dbReference type="NCBI Taxonomy" id="2583587"/>
    <lineage>
        <taxon>Bacteria</taxon>
        <taxon>Pseudomonadati</taxon>
        <taxon>Bacteroidota</taxon>
        <taxon>Flavobacteriia</taxon>
        <taxon>Flavobacteriales</taxon>
        <taxon>Flavobacteriaceae</taxon>
        <taxon>Aggregatimonas</taxon>
    </lineage>
</organism>
<reference evidence="1 2" key="1">
    <citation type="submission" date="2019-05" db="EMBL/GenBank/DDBJ databases">
        <title>Genome sequencing of F202Z8.</title>
        <authorList>
            <person name="Kwon Y.M."/>
        </authorList>
    </citation>
    <scope>NUCLEOTIDE SEQUENCE [LARGE SCALE GENOMIC DNA]</scope>
    <source>
        <strain evidence="1 2">F202Z8</strain>
    </source>
</reference>
<gene>
    <name evidence="1" type="ORF">FGM00_15650</name>
</gene>
<keyword evidence="2" id="KW-1185">Reference proteome</keyword>
<accession>A0A5B7SWY2</accession>
<dbReference type="EMBL" id="CP040710">
    <property type="protein sequence ID" value="QCX01471.1"/>
    <property type="molecule type" value="Genomic_DNA"/>
</dbReference>
<evidence type="ECO:0000313" key="2">
    <source>
        <dbReference type="Proteomes" id="UP000310017"/>
    </source>
</evidence>
<sequence>MKKDEVPQDDGFLKEEHGKELNYAVDKDGNYTTALSSGWEAKTIALNNALARIEERIADAKTRVHENKTSPIEYFMEYCRMDVPVLSSYMGMWQWRVKRHFKPSIFKKLSDKTLTKYAEVFEIDLKQLKHFDTDS</sequence>
<protein>
    <submittedName>
        <fullName evidence="1">Uncharacterized protein</fullName>
    </submittedName>
</protein>
<dbReference type="Proteomes" id="UP000310017">
    <property type="component" value="Chromosome"/>
</dbReference>
<dbReference type="AlphaFoldDB" id="A0A5B7SWY2"/>
<dbReference type="RefSeq" id="WP_138853808.1">
    <property type="nucleotide sequence ID" value="NZ_CP040710.1"/>
</dbReference>
<proteinExistence type="predicted"/>
<evidence type="ECO:0000313" key="1">
    <source>
        <dbReference type="EMBL" id="QCX01471.1"/>
    </source>
</evidence>
<dbReference type="OrthoDB" id="9180239at2"/>
<name>A0A5B7SWY2_9FLAO</name>
<dbReference type="KEGG" id="asag:FGM00_15650"/>